<dbReference type="EMBL" id="HG685742">
    <property type="protein sequence ID" value="CDJ33851.1"/>
    <property type="molecule type" value="Genomic_DNA"/>
</dbReference>
<protein>
    <submittedName>
        <fullName evidence="2">Uncharacterized protein</fullName>
    </submittedName>
</protein>
<evidence type="ECO:0000256" key="1">
    <source>
        <dbReference type="SAM" id="MobiDB-lite"/>
    </source>
</evidence>
<dbReference type="RefSeq" id="XP_013356414.1">
    <property type="nucleotide sequence ID" value="XM_013500960.1"/>
</dbReference>
<feature type="region of interest" description="Disordered" evidence="1">
    <location>
        <begin position="209"/>
        <end position="234"/>
    </location>
</feature>
<sequence>MGTTQSHEAATAVLGPRQAVHKPYKSTAIPPVQRSHSESGALHSPLSTVCPSRIKLNGLPAGDTTTCCTTTCNSSLSGVSSSPVTRPTGLVGSTNATAITLRSGSPLERSDSAQAVSSIAGQSPRQFAPIDLEYAEVDTKRPATNASRWSHRNRVQKLLRTLRHGVDRSRSQPPPGSSSHEHPVNTLATANESASISAALHAHIIREEEEHRRRRHSSLAESHSQISAPQTEHWPRYPLEPFAENRSCLSPADARGKAAICCSSSPGGSEAGLSLRSSETQEMQVSGQAVVRKACRSRASGKAHRTDLGASRWIADVPTNGRWEMERGIWNRQGVHLNHLNIADERFRALAATRRLSPRQHAAQTQGLHSAVSKGQQGPVHQPRRVPIAPLAGILQENQQRLLQPGQQVMPVTHRGVAAATTIELARSRHANEERRRQQHCLIASPDPAQSTPAPTDTHRKHDGASWTARNLSTGKHLIYVYSVQKRVQAIDVHASKGLELVSFFFGGFLHVTGGGERNCGSSLGREQASARNFISADLHGAASTDISVPAPCFSQIFAARAKQNDTSFPNTSDQPMQSETGDGTKAKILRCPDMATALPAPASGQHRQQVRFIPAAEAKRHCLHISYPSGTA</sequence>
<keyword evidence="3" id="KW-1185">Reference proteome</keyword>
<feature type="region of interest" description="Disordered" evidence="1">
    <location>
        <begin position="429"/>
        <end position="468"/>
    </location>
</feature>
<accession>U6KAQ0</accession>
<dbReference type="OrthoDB" id="347717at2759"/>
<reference evidence="2" key="2">
    <citation type="submission" date="2013-10" db="EMBL/GenBank/DDBJ databases">
        <authorList>
            <person name="Aslett M."/>
        </authorList>
    </citation>
    <scope>NUCLEOTIDE SEQUENCE [LARGE SCALE GENOMIC DNA]</scope>
    <source>
        <strain evidence="2">Houghton</strain>
    </source>
</reference>
<proteinExistence type="predicted"/>
<name>U6KAQ0_9EIME</name>
<organism evidence="2 3">
    <name type="scientific">Eimeria mitis</name>
    <dbReference type="NCBI Taxonomy" id="44415"/>
    <lineage>
        <taxon>Eukaryota</taxon>
        <taxon>Sar</taxon>
        <taxon>Alveolata</taxon>
        <taxon>Apicomplexa</taxon>
        <taxon>Conoidasida</taxon>
        <taxon>Coccidia</taxon>
        <taxon>Eucoccidiorida</taxon>
        <taxon>Eimeriorina</taxon>
        <taxon>Eimeriidae</taxon>
        <taxon>Eimeria</taxon>
    </lineage>
</organism>
<dbReference type="GeneID" id="25380302"/>
<dbReference type="AlphaFoldDB" id="U6KAQ0"/>
<dbReference type="Proteomes" id="UP000030744">
    <property type="component" value="Unassembled WGS sequence"/>
</dbReference>
<dbReference type="VEuPathDB" id="ToxoDB:EMH_0056580"/>
<feature type="region of interest" description="Disordered" evidence="1">
    <location>
        <begin position="161"/>
        <end position="184"/>
    </location>
</feature>
<evidence type="ECO:0000313" key="3">
    <source>
        <dbReference type="Proteomes" id="UP000030744"/>
    </source>
</evidence>
<feature type="region of interest" description="Disordered" evidence="1">
    <location>
        <begin position="1"/>
        <end position="20"/>
    </location>
</feature>
<gene>
    <name evidence="2" type="ORF">EMH_0056580</name>
</gene>
<evidence type="ECO:0000313" key="2">
    <source>
        <dbReference type="EMBL" id="CDJ33851.1"/>
    </source>
</evidence>
<reference evidence="2" key="1">
    <citation type="submission" date="2013-10" db="EMBL/GenBank/DDBJ databases">
        <title>Genomic analysis of the causative agents of coccidiosis in chickens.</title>
        <authorList>
            <person name="Reid A.J."/>
            <person name="Blake D."/>
            <person name="Billington K."/>
            <person name="Browne H."/>
            <person name="Dunn M."/>
            <person name="Hung S."/>
            <person name="Kawahara F."/>
            <person name="Miranda-Saavedra D."/>
            <person name="Mourier T."/>
            <person name="Nagra H."/>
            <person name="Otto T.D."/>
            <person name="Rawlings N."/>
            <person name="Sanchez A."/>
            <person name="Sanders M."/>
            <person name="Subramaniam C."/>
            <person name="Tay Y."/>
            <person name="Dear P."/>
            <person name="Doerig C."/>
            <person name="Gruber A."/>
            <person name="Parkinson J."/>
            <person name="Shirley M."/>
            <person name="Wan K.L."/>
            <person name="Berriman M."/>
            <person name="Tomley F."/>
            <person name="Pain A."/>
        </authorList>
    </citation>
    <scope>NUCLEOTIDE SEQUENCE [LARGE SCALE GENOMIC DNA]</scope>
    <source>
        <strain evidence="2">Houghton</strain>
    </source>
</reference>